<accession>A0A101QNS3</accession>
<keyword evidence="2" id="KW-1185">Reference proteome</keyword>
<evidence type="ECO:0000313" key="1">
    <source>
        <dbReference type="EMBL" id="KUN33322.1"/>
    </source>
</evidence>
<comment type="caution">
    <text evidence="1">The sequence shown here is derived from an EMBL/GenBank/DDBJ whole genome shotgun (WGS) entry which is preliminary data.</text>
</comment>
<organism evidence="1 2">
    <name type="scientific">Streptomyces longwoodensis</name>
    <dbReference type="NCBI Taxonomy" id="68231"/>
    <lineage>
        <taxon>Bacteria</taxon>
        <taxon>Bacillati</taxon>
        <taxon>Actinomycetota</taxon>
        <taxon>Actinomycetes</taxon>
        <taxon>Kitasatosporales</taxon>
        <taxon>Streptomycetaceae</taxon>
        <taxon>Streptomyces</taxon>
    </lineage>
</organism>
<dbReference type="AlphaFoldDB" id="A0A101QNS3"/>
<proteinExistence type="predicted"/>
<dbReference type="Proteomes" id="UP000053271">
    <property type="component" value="Unassembled WGS sequence"/>
</dbReference>
<sequence length="399" mass="43622">MDKTQAKDAAGGLARTSATFAPHLARTEAIIDNPDNLNQGAYGVCAMTAAVRTLLQHDRARFVELLRAVFDPGNPGFRGLGAGSATLLDRRLAQADAKQQRYLTTGRTYTELYNLDFILSRALGKLIKVADPAVYRNQCAFSERITKMFNVKDEWIDLFRLPGTHTATLDAGVIDDALRRDLAFKSVPMLVACGFELDLPASKVTTVTAGGEWRIGHPLPDGKHRTVTVVRDGSTSGEELLVRYRTDGPLRAEGDLGLDRDGLEFLMRQVIRASAVSSSIRESTVAVTEANTAFGASPGSFVYAMINGSRRFMEAAGAARRKKPATDPAFDFTTPAPPGPDVWGRARPTCTHVVDVTGPIRTEGDVYVLPVWTWATHFEARIPHKLMGEYVYGYVYGRI</sequence>
<evidence type="ECO:0000313" key="2">
    <source>
        <dbReference type="Proteomes" id="UP000053271"/>
    </source>
</evidence>
<dbReference type="RefSeq" id="WP_067241737.1">
    <property type="nucleotide sequence ID" value="NZ_KQ948566.1"/>
</dbReference>
<dbReference type="EMBL" id="LMWS01000057">
    <property type="protein sequence ID" value="KUN33322.1"/>
    <property type="molecule type" value="Genomic_DNA"/>
</dbReference>
<name>A0A101QNS3_9ACTN</name>
<reference evidence="1 2" key="1">
    <citation type="submission" date="2015-10" db="EMBL/GenBank/DDBJ databases">
        <title>Draft genome sequence of Streptomyces longwoodensis DSM 41677, type strain for the species Streptomyces longwoodensis.</title>
        <authorList>
            <person name="Ruckert C."/>
            <person name="Winkler A."/>
            <person name="Kalinowski J."/>
            <person name="Kampfer P."/>
            <person name="Glaeser S."/>
        </authorList>
    </citation>
    <scope>NUCLEOTIDE SEQUENCE [LARGE SCALE GENOMIC DNA]</scope>
    <source>
        <strain evidence="1 2">DSM 41677</strain>
    </source>
</reference>
<dbReference type="GeneID" id="91429704"/>
<protein>
    <submittedName>
        <fullName evidence="1">Uncharacterized protein</fullName>
    </submittedName>
</protein>
<gene>
    <name evidence="1" type="ORF">AQJ30_34565</name>
</gene>